<reference evidence="3" key="1">
    <citation type="journal article" date="2020" name="Phytopathology">
        <title>Genome sequence of the chestnut blight fungus Cryphonectria parasitica EP155: A fundamental resource for an archetypical invasive plant pathogen.</title>
        <authorList>
            <person name="Crouch J.A."/>
            <person name="Dawe A."/>
            <person name="Aerts A."/>
            <person name="Barry K."/>
            <person name="Churchill A.C.L."/>
            <person name="Grimwood J."/>
            <person name="Hillman B."/>
            <person name="Milgroom M.G."/>
            <person name="Pangilinan J."/>
            <person name="Smith M."/>
            <person name="Salamov A."/>
            <person name="Schmutz J."/>
            <person name="Yadav J."/>
            <person name="Grigoriev I.V."/>
            <person name="Nuss D."/>
        </authorList>
    </citation>
    <scope>NUCLEOTIDE SEQUENCE</scope>
    <source>
        <strain evidence="3">EP155</strain>
    </source>
</reference>
<comment type="caution">
    <text evidence="3">The sequence shown here is derived from an EMBL/GenBank/DDBJ whole genome shotgun (WGS) entry which is preliminary data.</text>
</comment>
<sequence>MSPTREITEALAKANVLELSNTNLAERIKQVEATNKVASEHTVQWALSEQARADTLQQQNELARIEVQNKLIAAELATQEARSQSACWENIAKTAGSETMKLRSEVMQLQHEIDRQRNRLEILNRDNTTLNRDNTTLKRDNTTLKRDNTTLKATFSEQSRCFLQIRTLVDGCKSQPSLPASEDSDLIIVGERCIDASSDDASSDDASSDDAIEPHRTAATPGKRDRTRGPGELVPLMLLRNIDYSLLPTPPSLFFLFPHTTLAQFYCNPFILHYLLVSALHIIAVHQSSRLDHYSAMATGNVEEGGLGQLFVQGYTAEAAPRNFMPDLDCGDAYDEEIMTASDVSDDLDQNDDDSSTDSHSDKGKAPITEVDDNMSETQTATVKNRRQRRLQEKKFYKQQCKVATSRVAVDIEDADLHFHNDDVKLPDGLQLDMFRLRSSTYLPEYITIIQSAAEAYSEDFILAVTRLPLATGGQASVPMPETAADDQSGDWAYTETDLTECMTQPLDKNNTIWSYIGVDVYADEEGMTEEDKQRCLHITRATNVLGREVFAGISYPYSCIILHDDKRATFYQDNTIDRLATTPDAPISTVFRIHAYPHSVPYITVEYLVRFRQRQIPFISSIPFTAMKESPQVHRIESSQLRSYMQSRGLPCRQTRSASRVAFVACTDEIHVHHDRFAQADLSRAGFPDLNGIIQHITEQYRQEDLSFEVFIPSQWKDFGFWAYIMSTLYTTAEDDPLEEIRAAGTGHALQIYTGSATFEKGTDEGRDDEARPTMVPEDDPYGDTDEEDAGDPNLTERVPDGVPIDLQAALRNMRVEAGEELDEQQAAPSRQTNSKVLFIVQRNEHGERIAEAANVKTSKPVQDTHNYQGQQSHSGAERAGTQP</sequence>
<feature type="region of interest" description="Disordered" evidence="2">
    <location>
        <begin position="851"/>
        <end position="885"/>
    </location>
</feature>
<evidence type="ECO:0000313" key="3">
    <source>
        <dbReference type="EMBL" id="KAF3768435.1"/>
    </source>
</evidence>
<feature type="compositionally biased region" description="Acidic residues" evidence="2">
    <location>
        <begin position="342"/>
        <end position="356"/>
    </location>
</feature>
<dbReference type="GeneID" id="63842576"/>
<evidence type="ECO:0000256" key="1">
    <source>
        <dbReference type="SAM" id="Coils"/>
    </source>
</evidence>
<name>A0A9P4Y9B5_CRYP1</name>
<accession>A0A9P4Y9B5</accession>
<dbReference type="EMBL" id="MU032345">
    <property type="protein sequence ID" value="KAF3768435.1"/>
    <property type="molecule type" value="Genomic_DNA"/>
</dbReference>
<organism evidence="3 4">
    <name type="scientific">Cryphonectria parasitica (strain ATCC 38755 / EP155)</name>
    <dbReference type="NCBI Taxonomy" id="660469"/>
    <lineage>
        <taxon>Eukaryota</taxon>
        <taxon>Fungi</taxon>
        <taxon>Dikarya</taxon>
        <taxon>Ascomycota</taxon>
        <taxon>Pezizomycotina</taxon>
        <taxon>Sordariomycetes</taxon>
        <taxon>Sordariomycetidae</taxon>
        <taxon>Diaporthales</taxon>
        <taxon>Cryphonectriaceae</taxon>
        <taxon>Cryphonectria-Endothia species complex</taxon>
        <taxon>Cryphonectria</taxon>
    </lineage>
</organism>
<keyword evidence="1" id="KW-0175">Coiled coil</keyword>
<proteinExistence type="predicted"/>
<gene>
    <name evidence="3" type="ORF">M406DRAFT_71445</name>
</gene>
<dbReference type="Proteomes" id="UP000803844">
    <property type="component" value="Unassembled WGS sequence"/>
</dbReference>
<dbReference type="OrthoDB" id="10663819at2759"/>
<feature type="compositionally biased region" description="Basic and acidic residues" evidence="2">
    <location>
        <begin position="212"/>
        <end position="229"/>
    </location>
</feature>
<keyword evidence="4" id="KW-1185">Reference proteome</keyword>
<feature type="compositionally biased region" description="Acidic residues" evidence="2">
    <location>
        <begin position="198"/>
        <end position="211"/>
    </location>
</feature>
<feature type="region of interest" description="Disordered" evidence="2">
    <location>
        <begin position="342"/>
        <end position="389"/>
    </location>
</feature>
<feature type="compositionally biased region" description="Basic and acidic residues" evidence="2">
    <location>
        <begin position="762"/>
        <end position="773"/>
    </location>
</feature>
<feature type="coiled-coil region" evidence="1">
    <location>
        <begin position="99"/>
        <end position="140"/>
    </location>
</feature>
<dbReference type="RefSeq" id="XP_040779396.1">
    <property type="nucleotide sequence ID" value="XM_040925447.1"/>
</dbReference>
<dbReference type="AlphaFoldDB" id="A0A9P4Y9B5"/>
<feature type="region of interest" description="Disordered" evidence="2">
    <location>
        <begin position="198"/>
        <end position="230"/>
    </location>
</feature>
<protein>
    <submittedName>
        <fullName evidence="3">Uncharacterized protein</fullName>
    </submittedName>
</protein>
<feature type="compositionally biased region" description="Polar residues" evidence="2">
    <location>
        <begin position="857"/>
        <end position="876"/>
    </location>
</feature>
<feature type="region of interest" description="Disordered" evidence="2">
    <location>
        <begin position="756"/>
        <end position="803"/>
    </location>
</feature>
<evidence type="ECO:0000256" key="2">
    <source>
        <dbReference type="SAM" id="MobiDB-lite"/>
    </source>
</evidence>
<evidence type="ECO:0000313" key="4">
    <source>
        <dbReference type="Proteomes" id="UP000803844"/>
    </source>
</evidence>
<feature type="compositionally biased region" description="Acidic residues" evidence="2">
    <location>
        <begin position="778"/>
        <end position="792"/>
    </location>
</feature>